<evidence type="ECO:0000313" key="3">
    <source>
        <dbReference type="EMBL" id="SFK63683.1"/>
    </source>
</evidence>
<evidence type="ECO:0000313" key="4">
    <source>
        <dbReference type="Proteomes" id="UP000198851"/>
    </source>
</evidence>
<dbReference type="Gene3D" id="3.40.50.1820">
    <property type="entry name" value="alpha/beta hydrolase"/>
    <property type="match status" value="1"/>
</dbReference>
<dbReference type="InterPro" id="IPR050300">
    <property type="entry name" value="GDXG_lipolytic_enzyme"/>
</dbReference>
<keyword evidence="1 3" id="KW-0378">Hydrolase</keyword>
<accession>A0A1I4B561</accession>
<name>A0A1I4B561_9RHOB</name>
<dbReference type="AlphaFoldDB" id="A0A1I4B561"/>
<sequence>MRTHENIVYLERHGTPLALDLFLPDGPATGTVIHAHGGGFFKGGRKGERTTRLAEKLTGEGLAMAAVSYRLGTPMQALDAPTRRAVKFNRQRTQEAGISIANRLTGSAFEAARQDIGTAMKYIKNNTERFDIKQNKTAIMGISAGGIAGLALAYPSQNLPVCPRPDAVIALGAALMQPWALSHDGPHGMLIHSHYDRVISPDNTPLAKQAAEQANAPLLVLTCARKGHNAPTQALLEDDAPDGTPYWSFMLDIFRQAELLSPSPAGA</sequence>
<evidence type="ECO:0000256" key="1">
    <source>
        <dbReference type="ARBA" id="ARBA00022801"/>
    </source>
</evidence>
<dbReference type="STRING" id="1280847.SAMN04488036_101803"/>
<feature type="domain" description="BD-FAE-like" evidence="2">
    <location>
        <begin position="98"/>
        <end position="150"/>
    </location>
</feature>
<proteinExistence type="predicted"/>
<dbReference type="InterPro" id="IPR029058">
    <property type="entry name" value="AB_hydrolase_fold"/>
</dbReference>
<dbReference type="Pfam" id="PF20434">
    <property type="entry name" value="BD-FAE"/>
    <property type="match status" value="1"/>
</dbReference>
<evidence type="ECO:0000259" key="2">
    <source>
        <dbReference type="Pfam" id="PF20434"/>
    </source>
</evidence>
<keyword evidence="4" id="KW-1185">Reference proteome</keyword>
<gene>
    <name evidence="3" type="ORF">SAMN04488036_101803</name>
</gene>
<organism evidence="3 4">
    <name type="scientific">Shimia haliotis</name>
    <dbReference type="NCBI Taxonomy" id="1280847"/>
    <lineage>
        <taxon>Bacteria</taxon>
        <taxon>Pseudomonadati</taxon>
        <taxon>Pseudomonadota</taxon>
        <taxon>Alphaproteobacteria</taxon>
        <taxon>Rhodobacterales</taxon>
        <taxon>Roseobacteraceae</taxon>
    </lineage>
</organism>
<dbReference type="GO" id="GO:0016787">
    <property type="term" value="F:hydrolase activity"/>
    <property type="evidence" value="ECO:0007669"/>
    <property type="project" value="UniProtKB-KW"/>
</dbReference>
<dbReference type="SUPFAM" id="SSF53474">
    <property type="entry name" value="alpha/beta-Hydrolases"/>
    <property type="match status" value="1"/>
</dbReference>
<dbReference type="Proteomes" id="UP000198851">
    <property type="component" value="Unassembled WGS sequence"/>
</dbReference>
<protein>
    <submittedName>
        <fullName evidence="3">Alpha/beta hydrolase family protein</fullName>
    </submittedName>
</protein>
<dbReference type="EMBL" id="FOSZ01000001">
    <property type="protein sequence ID" value="SFK63683.1"/>
    <property type="molecule type" value="Genomic_DNA"/>
</dbReference>
<dbReference type="InterPro" id="IPR049492">
    <property type="entry name" value="BD-FAE-like_dom"/>
</dbReference>
<reference evidence="4" key="1">
    <citation type="submission" date="2016-10" db="EMBL/GenBank/DDBJ databases">
        <authorList>
            <person name="Varghese N."/>
            <person name="Submissions S."/>
        </authorList>
    </citation>
    <scope>NUCLEOTIDE SEQUENCE [LARGE SCALE GENOMIC DNA]</scope>
    <source>
        <strain evidence="4">DSM 28453</strain>
    </source>
</reference>
<dbReference type="RefSeq" id="WP_093320508.1">
    <property type="nucleotide sequence ID" value="NZ_FOSZ01000001.1"/>
</dbReference>
<dbReference type="PANTHER" id="PTHR48081">
    <property type="entry name" value="AB HYDROLASE SUPERFAMILY PROTEIN C4A8.06C"/>
    <property type="match status" value="1"/>
</dbReference>